<dbReference type="Proteomes" id="UP000807159">
    <property type="component" value="Chromosome 19"/>
</dbReference>
<name>A0A8T2WMV8_POPDE</name>
<dbReference type="EMBL" id="JACEGQ020000019">
    <property type="protein sequence ID" value="KAH8481037.1"/>
    <property type="molecule type" value="Genomic_DNA"/>
</dbReference>
<accession>A0A8T2WMV8</accession>
<gene>
    <name evidence="1" type="ORF">H0E87_031084</name>
</gene>
<dbReference type="AlphaFoldDB" id="A0A8T2WMV8"/>
<sequence>MEGVPPSCNEDDVNLTSNQFDIQSPEDSFNISELLSSPPEVPGNQSFMLCNVHAGQNMVVDNNVINDSIQQTTDQFPPSFPQTMASAHACSNLLQCPLN</sequence>
<evidence type="ECO:0000313" key="2">
    <source>
        <dbReference type="Proteomes" id="UP000807159"/>
    </source>
</evidence>
<proteinExistence type="predicted"/>
<reference evidence="1" key="1">
    <citation type="journal article" date="2021" name="J. Hered.">
        <title>Genome Assembly of Salicaceae Populus deltoides (Eastern Cottonwood) I-69 Based on Nanopore Sequencing and Hi-C Technologies.</title>
        <authorList>
            <person name="Bai S."/>
            <person name="Wu H."/>
            <person name="Zhang J."/>
            <person name="Pan Z."/>
            <person name="Zhao W."/>
            <person name="Li Z."/>
            <person name="Tong C."/>
        </authorList>
    </citation>
    <scope>NUCLEOTIDE SEQUENCE</scope>
    <source>
        <tissue evidence="1">Leaf</tissue>
    </source>
</reference>
<comment type="caution">
    <text evidence="1">The sequence shown here is derived from an EMBL/GenBank/DDBJ whole genome shotgun (WGS) entry which is preliminary data.</text>
</comment>
<organism evidence="1 2">
    <name type="scientific">Populus deltoides</name>
    <name type="common">Eastern poplar</name>
    <name type="synonym">Eastern cottonwood</name>
    <dbReference type="NCBI Taxonomy" id="3696"/>
    <lineage>
        <taxon>Eukaryota</taxon>
        <taxon>Viridiplantae</taxon>
        <taxon>Streptophyta</taxon>
        <taxon>Embryophyta</taxon>
        <taxon>Tracheophyta</taxon>
        <taxon>Spermatophyta</taxon>
        <taxon>Magnoliopsida</taxon>
        <taxon>eudicotyledons</taxon>
        <taxon>Gunneridae</taxon>
        <taxon>Pentapetalae</taxon>
        <taxon>rosids</taxon>
        <taxon>fabids</taxon>
        <taxon>Malpighiales</taxon>
        <taxon>Salicaceae</taxon>
        <taxon>Saliceae</taxon>
        <taxon>Populus</taxon>
    </lineage>
</organism>
<keyword evidence="2" id="KW-1185">Reference proteome</keyword>
<protein>
    <submittedName>
        <fullName evidence="1">Uncharacterized protein</fullName>
    </submittedName>
</protein>
<evidence type="ECO:0000313" key="1">
    <source>
        <dbReference type="EMBL" id="KAH8481037.1"/>
    </source>
</evidence>